<proteinExistence type="predicted"/>
<accession>A0A6A6S349</accession>
<dbReference type="EMBL" id="MU006782">
    <property type="protein sequence ID" value="KAF2641727.1"/>
    <property type="molecule type" value="Genomic_DNA"/>
</dbReference>
<organism evidence="1 2">
    <name type="scientific">Massarina eburnea CBS 473.64</name>
    <dbReference type="NCBI Taxonomy" id="1395130"/>
    <lineage>
        <taxon>Eukaryota</taxon>
        <taxon>Fungi</taxon>
        <taxon>Dikarya</taxon>
        <taxon>Ascomycota</taxon>
        <taxon>Pezizomycotina</taxon>
        <taxon>Dothideomycetes</taxon>
        <taxon>Pleosporomycetidae</taxon>
        <taxon>Pleosporales</taxon>
        <taxon>Massarineae</taxon>
        <taxon>Massarinaceae</taxon>
        <taxon>Massarina</taxon>
    </lineage>
</organism>
<evidence type="ECO:0000313" key="1">
    <source>
        <dbReference type="EMBL" id="KAF2641727.1"/>
    </source>
</evidence>
<evidence type="ECO:0000313" key="2">
    <source>
        <dbReference type="Proteomes" id="UP000799753"/>
    </source>
</evidence>
<gene>
    <name evidence="1" type="ORF">P280DRAFT_468279</name>
</gene>
<protein>
    <submittedName>
        <fullName evidence="1">Uncharacterized protein</fullName>
    </submittedName>
</protein>
<reference evidence="1" key="1">
    <citation type="journal article" date="2020" name="Stud. Mycol.">
        <title>101 Dothideomycetes genomes: a test case for predicting lifestyles and emergence of pathogens.</title>
        <authorList>
            <person name="Haridas S."/>
            <person name="Albert R."/>
            <person name="Binder M."/>
            <person name="Bloem J."/>
            <person name="Labutti K."/>
            <person name="Salamov A."/>
            <person name="Andreopoulos B."/>
            <person name="Baker S."/>
            <person name="Barry K."/>
            <person name="Bills G."/>
            <person name="Bluhm B."/>
            <person name="Cannon C."/>
            <person name="Castanera R."/>
            <person name="Culley D."/>
            <person name="Daum C."/>
            <person name="Ezra D."/>
            <person name="Gonzalez J."/>
            <person name="Henrissat B."/>
            <person name="Kuo A."/>
            <person name="Liang C."/>
            <person name="Lipzen A."/>
            <person name="Lutzoni F."/>
            <person name="Magnuson J."/>
            <person name="Mondo S."/>
            <person name="Nolan M."/>
            <person name="Ohm R."/>
            <person name="Pangilinan J."/>
            <person name="Park H.-J."/>
            <person name="Ramirez L."/>
            <person name="Alfaro M."/>
            <person name="Sun H."/>
            <person name="Tritt A."/>
            <person name="Yoshinaga Y."/>
            <person name="Zwiers L.-H."/>
            <person name="Turgeon B."/>
            <person name="Goodwin S."/>
            <person name="Spatafora J."/>
            <person name="Crous P."/>
            <person name="Grigoriev I."/>
        </authorList>
    </citation>
    <scope>NUCLEOTIDE SEQUENCE</scope>
    <source>
        <strain evidence="1">CBS 473.64</strain>
    </source>
</reference>
<name>A0A6A6S349_9PLEO</name>
<dbReference type="AlphaFoldDB" id="A0A6A6S349"/>
<sequence>MTMTQFSRERQQKQKDKKHYIPRAENLMCVFCRRDKQACTINETSTKRDCPEQKCDWCVRWNFDCSDGYNSKTVPKCLLCQERKKKVCRINGRLIVDN</sequence>
<dbReference type="Proteomes" id="UP000799753">
    <property type="component" value="Unassembled WGS sequence"/>
</dbReference>
<keyword evidence="2" id="KW-1185">Reference proteome</keyword>